<dbReference type="PANTHER" id="PTHR24421:SF61">
    <property type="entry name" value="OXYGEN SENSOR HISTIDINE KINASE NREB"/>
    <property type="match status" value="1"/>
</dbReference>
<reference evidence="6 7" key="1">
    <citation type="submission" date="2018-10" db="EMBL/GenBank/DDBJ databases">
        <title>Marmoricola sp. 4Q3S-7 whole genome shotgun sequence.</title>
        <authorList>
            <person name="Li F."/>
        </authorList>
    </citation>
    <scope>NUCLEOTIDE SEQUENCE [LARGE SCALE GENOMIC DNA]</scope>
    <source>
        <strain evidence="6 7">4Q3S-7</strain>
    </source>
</reference>
<evidence type="ECO:0000256" key="1">
    <source>
        <dbReference type="ARBA" id="ARBA00022679"/>
    </source>
</evidence>
<evidence type="ECO:0000313" key="7">
    <source>
        <dbReference type="Proteomes" id="UP000281708"/>
    </source>
</evidence>
<keyword evidence="6" id="KW-0547">Nucleotide-binding</keyword>
<keyword evidence="3" id="KW-0902">Two-component regulatory system</keyword>
<keyword evidence="6" id="KW-0067">ATP-binding</keyword>
<feature type="transmembrane region" description="Helical" evidence="4">
    <location>
        <begin position="199"/>
        <end position="219"/>
    </location>
</feature>
<protein>
    <submittedName>
        <fullName evidence="6">ATP-binding protein</fullName>
    </submittedName>
</protein>
<keyword evidence="1" id="KW-0808">Transferase</keyword>
<proteinExistence type="predicted"/>
<feature type="transmembrane region" description="Helical" evidence="4">
    <location>
        <begin position="165"/>
        <end position="187"/>
    </location>
</feature>
<dbReference type="Gene3D" id="3.30.565.10">
    <property type="entry name" value="Histidine kinase-like ATPase, C-terminal domain"/>
    <property type="match status" value="1"/>
</dbReference>
<sequence>MTHPPGYVPRRALRRLDESYVGGVAAGLARHLGVPVWWVRGGFVALSFVGGLGVMLYAGLWLTLAVDRRELQPDLDDAPGLAAATRQGRRGGRARRWADLGPLVALAAIALGVVALVGALTGGAVLLWPVVLGVVGIGVLWRQADEAQRARWLDPTGRGVLGGTGWASTARVVAGVGLLLGAIVLFFGRTGDLQVATTAVVAALVAILGVALMIGPWLLQLRSALGEERAERIRSQERADVAAHLHDSVLQTLALIQKSAGDPSQVARLARAQERDLRSWLFSTPEDAGATLAGALREAAAEVEDGFGVPVEVVCVGDRPLPGQARALVLAAREAMVNAAQHSGAPQVDVYAENDAAGAHVFVRDRGAGFEPASVPEDRHGVRHSIVDRMSRHGGTAEVRSTPGSGTEVRLWLPMEELV</sequence>
<dbReference type="InterPro" id="IPR007168">
    <property type="entry name" value="Phageshock_PspC_N"/>
</dbReference>
<evidence type="ECO:0000256" key="3">
    <source>
        <dbReference type="ARBA" id="ARBA00023012"/>
    </source>
</evidence>
<evidence type="ECO:0000313" key="6">
    <source>
        <dbReference type="EMBL" id="RLV48610.1"/>
    </source>
</evidence>
<keyword evidence="2" id="KW-0418">Kinase</keyword>
<dbReference type="GO" id="GO:0000160">
    <property type="term" value="P:phosphorelay signal transduction system"/>
    <property type="evidence" value="ECO:0007669"/>
    <property type="project" value="UniProtKB-KW"/>
</dbReference>
<dbReference type="GO" id="GO:0016301">
    <property type="term" value="F:kinase activity"/>
    <property type="evidence" value="ECO:0007669"/>
    <property type="project" value="UniProtKB-KW"/>
</dbReference>
<feature type="transmembrane region" description="Helical" evidence="4">
    <location>
        <begin position="44"/>
        <end position="66"/>
    </location>
</feature>
<accession>A0A3L8NZJ0</accession>
<dbReference type="AlphaFoldDB" id="A0A3L8NZJ0"/>
<keyword evidence="4" id="KW-0472">Membrane</keyword>
<dbReference type="RefSeq" id="WP_121806932.1">
    <property type="nucleotide sequence ID" value="NZ_RDBE01000009.1"/>
</dbReference>
<dbReference type="EMBL" id="RDBE01000009">
    <property type="protein sequence ID" value="RLV48610.1"/>
    <property type="molecule type" value="Genomic_DNA"/>
</dbReference>
<feature type="transmembrane region" description="Helical" evidence="4">
    <location>
        <begin position="100"/>
        <end position="120"/>
    </location>
</feature>
<dbReference type="InterPro" id="IPR003594">
    <property type="entry name" value="HATPase_dom"/>
</dbReference>
<evidence type="ECO:0000256" key="4">
    <source>
        <dbReference type="SAM" id="Phobius"/>
    </source>
</evidence>
<dbReference type="GO" id="GO:0005524">
    <property type="term" value="F:ATP binding"/>
    <property type="evidence" value="ECO:0007669"/>
    <property type="project" value="UniProtKB-KW"/>
</dbReference>
<feature type="domain" description="Histidine kinase/HSP90-like ATPase" evidence="5">
    <location>
        <begin position="323"/>
        <end position="417"/>
    </location>
</feature>
<dbReference type="Pfam" id="PF04024">
    <property type="entry name" value="PspC"/>
    <property type="match status" value="1"/>
</dbReference>
<dbReference type="SUPFAM" id="SSF55874">
    <property type="entry name" value="ATPase domain of HSP90 chaperone/DNA topoisomerase II/histidine kinase"/>
    <property type="match status" value="1"/>
</dbReference>
<keyword evidence="4" id="KW-1133">Transmembrane helix</keyword>
<dbReference type="InterPro" id="IPR050482">
    <property type="entry name" value="Sensor_HK_TwoCompSys"/>
</dbReference>
<dbReference type="OrthoDB" id="3534856at2"/>
<gene>
    <name evidence="6" type="ORF">D9V37_14465</name>
</gene>
<dbReference type="PANTHER" id="PTHR24421">
    <property type="entry name" value="NITRATE/NITRITE SENSOR PROTEIN NARX-RELATED"/>
    <property type="match status" value="1"/>
</dbReference>
<evidence type="ECO:0000256" key="2">
    <source>
        <dbReference type="ARBA" id="ARBA00022777"/>
    </source>
</evidence>
<feature type="transmembrane region" description="Helical" evidence="4">
    <location>
        <begin position="20"/>
        <end position="38"/>
    </location>
</feature>
<comment type="caution">
    <text evidence="6">The sequence shown here is derived from an EMBL/GenBank/DDBJ whole genome shotgun (WGS) entry which is preliminary data.</text>
</comment>
<dbReference type="InterPro" id="IPR036890">
    <property type="entry name" value="HATPase_C_sf"/>
</dbReference>
<dbReference type="SMART" id="SM00387">
    <property type="entry name" value="HATPase_c"/>
    <property type="match status" value="1"/>
</dbReference>
<name>A0A3L8NZJ0_9ACTN</name>
<evidence type="ECO:0000259" key="5">
    <source>
        <dbReference type="SMART" id="SM00387"/>
    </source>
</evidence>
<dbReference type="Proteomes" id="UP000281708">
    <property type="component" value="Unassembled WGS sequence"/>
</dbReference>
<keyword evidence="4" id="KW-0812">Transmembrane</keyword>
<dbReference type="Pfam" id="PF02518">
    <property type="entry name" value="HATPase_c"/>
    <property type="match status" value="1"/>
</dbReference>
<keyword evidence="7" id="KW-1185">Reference proteome</keyword>
<organism evidence="6 7">
    <name type="scientific">Nocardioides mangrovicus</name>
    <dbReference type="NCBI Taxonomy" id="2478913"/>
    <lineage>
        <taxon>Bacteria</taxon>
        <taxon>Bacillati</taxon>
        <taxon>Actinomycetota</taxon>
        <taxon>Actinomycetes</taxon>
        <taxon>Propionibacteriales</taxon>
        <taxon>Nocardioidaceae</taxon>
        <taxon>Nocardioides</taxon>
    </lineage>
</organism>